<evidence type="ECO:0000256" key="4">
    <source>
        <dbReference type="ARBA" id="ARBA00022801"/>
    </source>
</evidence>
<keyword evidence="9" id="KW-0614">Plasmid</keyword>
<dbReference type="Proteomes" id="UP000023703">
    <property type="component" value="Plasmid pCgly1"/>
</dbReference>
<evidence type="ECO:0000313" key="10">
    <source>
        <dbReference type="Proteomes" id="UP000023703"/>
    </source>
</evidence>
<reference evidence="9 10" key="1">
    <citation type="journal article" date="2015" name="Int. J. Syst. Evol. Microbiol.">
        <title>Revisiting Corynebacterium glyciniphilum (ex Kubota et al., 1972) sp. nov., nom. rev., isolated from putrefied banana.</title>
        <authorList>
            <person name="Al-Dilaimi A."/>
            <person name="Bednarz H."/>
            <person name="Lomker A."/>
            <person name="Niehaus K."/>
            <person name="Kalinowski J."/>
            <person name="Ruckert C."/>
        </authorList>
    </citation>
    <scope>NUCLEOTIDE SEQUENCE [LARGE SCALE GENOMIC DNA]</scope>
    <source>
        <strain evidence="9">AJ 3170</strain>
        <plasmid evidence="10">Plasmid pCgly1</plasmid>
    </source>
</reference>
<dbReference type="SUPFAM" id="SSF50494">
    <property type="entry name" value="Trypsin-like serine proteases"/>
    <property type="match status" value="1"/>
</dbReference>
<dbReference type="eggNOG" id="COG3591">
    <property type="taxonomic scope" value="Bacteria"/>
</dbReference>
<dbReference type="GO" id="GO:0004252">
    <property type="term" value="F:serine-type endopeptidase activity"/>
    <property type="evidence" value="ECO:0007669"/>
    <property type="project" value="InterPro"/>
</dbReference>
<keyword evidence="5 6" id="KW-0720">Serine protease</keyword>
<organism evidence="9 10">
    <name type="scientific">Corynebacterium glyciniphilum AJ 3170</name>
    <dbReference type="NCBI Taxonomy" id="1404245"/>
    <lineage>
        <taxon>Bacteria</taxon>
        <taxon>Bacillati</taxon>
        <taxon>Actinomycetota</taxon>
        <taxon>Actinomycetes</taxon>
        <taxon>Mycobacteriales</taxon>
        <taxon>Corynebacteriaceae</taxon>
        <taxon>Corynebacterium</taxon>
    </lineage>
</organism>
<feature type="region of interest" description="Disordered" evidence="7">
    <location>
        <begin position="95"/>
        <end position="122"/>
    </location>
</feature>
<name>X5DWP7_9CORY</name>
<evidence type="ECO:0000256" key="3">
    <source>
        <dbReference type="ARBA" id="ARBA00022729"/>
    </source>
</evidence>
<dbReference type="EMBL" id="CP006843">
    <property type="protein sequence ID" value="AHW65724.1"/>
    <property type="molecule type" value="Genomic_DNA"/>
</dbReference>
<evidence type="ECO:0000313" key="9">
    <source>
        <dbReference type="EMBL" id="AHW65724.1"/>
    </source>
</evidence>
<dbReference type="GO" id="GO:0006508">
    <property type="term" value="P:proteolysis"/>
    <property type="evidence" value="ECO:0007669"/>
    <property type="project" value="UniProtKB-KW"/>
</dbReference>
<sequence length="317" mass="34255">MDSVIISRWLNVRRYLATSMTPEQYKIMTLTTRKTPLVSSLAVAVAISLATAITSATAAPTTGLDIRPVGYNIVDGHQDLDNPITNTDITADTGTTITEASNGSYRTPRKVIDDDDRQQVEETRTSPYRRVGQLTFQTGTDSYICTGWLISPDTVATAGHCLADNSSNITFSPGRNGSVNPFGTQNATQVWYDQDFGQEGRDWGAIKLDKPVGDNVGWFGITSTDGEDLIGDDARIIGYPGDKPSGTLWQHTGEVTASDARRVTYNTDTFGGQSGSAVTDDTGDIAYGIHVAGTPEKNWATRITGELFNTLVNITRQ</sequence>
<dbReference type="PRINTS" id="PR00839">
    <property type="entry name" value="V8PROTEASE"/>
</dbReference>
<keyword evidence="4 6" id="KW-0378">Hydrolase</keyword>
<dbReference type="AlphaFoldDB" id="X5DWP7"/>
<dbReference type="InterPro" id="IPR009003">
    <property type="entry name" value="Peptidase_S1_PA"/>
</dbReference>
<dbReference type="Gene3D" id="2.40.10.10">
    <property type="entry name" value="Trypsin-like serine proteases"/>
    <property type="match status" value="2"/>
</dbReference>
<dbReference type="HOGENOM" id="CLU_073589_0_1_11"/>
<gene>
    <name evidence="9" type="ORF">CGLY_16755</name>
</gene>
<keyword evidence="2 6" id="KW-0645">Protease</keyword>
<dbReference type="Pfam" id="PF00089">
    <property type="entry name" value="Trypsin"/>
    <property type="match status" value="1"/>
</dbReference>
<dbReference type="PANTHER" id="PTHR15462:SF8">
    <property type="entry name" value="SERINE PROTEASE"/>
    <property type="match status" value="1"/>
</dbReference>
<feature type="domain" description="Peptidase S1" evidence="8">
    <location>
        <begin position="133"/>
        <end position="295"/>
    </location>
</feature>
<evidence type="ECO:0000256" key="5">
    <source>
        <dbReference type="ARBA" id="ARBA00022825"/>
    </source>
</evidence>
<protein>
    <recommendedName>
        <fullName evidence="6">Serine protease</fullName>
        <ecNumber evidence="6">3.4.21.-</ecNumber>
    </recommendedName>
</protein>
<keyword evidence="3" id="KW-0732">Signal</keyword>
<dbReference type="PANTHER" id="PTHR15462">
    <property type="entry name" value="SERINE PROTEASE"/>
    <property type="match status" value="1"/>
</dbReference>
<dbReference type="EC" id="3.4.21.-" evidence="6"/>
<dbReference type="InterPro" id="IPR050966">
    <property type="entry name" value="Glutamyl_endopeptidase"/>
</dbReference>
<dbReference type="InterPro" id="IPR001254">
    <property type="entry name" value="Trypsin_dom"/>
</dbReference>
<keyword evidence="10" id="KW-1185">Reference proteome</keyword>
<proteinExistence type="inferred from homology"/>
<geneLocation type="plasmid" evidence="9 10">
    <name>pCgly1</name>
</geneLocation>
<comment type="similarity">
    <text evidence="1 6">Belongs to the peptidase S1B family.</text>
</comment>
<accession>X5DWP7</accession>
<evidence type="ECO:0000256" key="1">
    <source>
        <dbReference type="ARBA" id="ARBA00008764"/>
    </source>
</evidence>
<evidence type="ECO:0000256" key="7">
    <source>
        <dbReference type="SAM" id="MobiDB-lite"/>
    </source>
</evidence>
<evidence type="ECO:0000256" key="6">
    <source>
        <dbReference type="RuleBase" id="RU004296"/>
    </source>
</evidence>
<evidence type="ECO:0000256" key="2">
    <source>
        <dbReference type="ARBA" id="ARBA00022670"/>
    </source>
</evidence>
<evidence type="ECO:0000259" key="8">
    <source>
        <dbReference type="Pfam" id="PF00089"/>
    </source>
</evidence>
<dbReference type="InterPro" id="IPR043504">
    <property type="entry name" value="Peptidase_S1_PA_chymotrypsin"/>
</dbReference>
<dbReference type="InterPro" id="IPR008256">
    <property type="entry name" value="Peptidase_S1B"/>
</dbReference>
<dbReference type="KEGG" id="cgy:CGLY_16755"/>